<dbReference type="InterPro" id="IPR042108">
    <property type="entry name" value="GTPase_HflX_N_sf"/>
</dbReference>
<dbReference type="AlphaFoldDB" id="A0A6P4ITE6"/>
<dbReference type="Pfam" id="PF01926">
    <property type="entry name" value="MMR_HSR1"/>
    <property type="match status" value="1"/>
</dbReference>
<dbReference type="NCBIfam" id="TIGR03156">
    <property type="entry name" value="GTP_HflX"/>
    <property type="match status" value="1"/>
</dbReference>
<accession>A0A6P4ITE6</accession>
<keyword evidence="1" id="KW-0479">Metal-binding</keyword>
<keyword evidence="2" id="KW-0547">Nucleotide-binding</keyword>
<dbReference type="InterPro" id="IPR032305">
    <property type="entry name" value="GTP-bd_M"/>
</dbReference>
<feature type="domain" description="Hflx-type G" evidence="7">
    <location>
        <begin position="298"/>
        <end position="472"/>
    </location>
</feature>
<evidence type="ECO:0000256" key="4">
    <source>
        <dbReference type="ARBA" id="ARBA00023134"/>
    </source>
</evidence>
<dbReference type="Pfam" id="PF16360">
    <property type="entry name" value="GTP-bdg_M"/>
    <property type="match status" value="1"/>
</dbReference>
<dbReference type="OMA" id="IDVANKC"/>
<dbReference type="PROSITE" id="PS51705">
    <property type="entry name" value="G_HFLX"/>
    <property type="match status" value="1"/>
</dbReference>
<name>A0A6P4ITE6_DROKI</name>
<evidence type="ECO:0000259" key="7">
    <source>
        <dbReference type="PROSITE" id="PS51705"/>
    </source>
</evidence>
<proteinExistence type="predicted"/>
<dbReference type="GO" id="GO:0046872">
    <property type="term" value="F:metal ion binding"/>
    <property type="evidence" value="ECO:0007669"/>
    <property type="project" value="UniProtKB-KW"/>
</dbReference>
<dbReference type="GO" id="GO:0043022">
    <property type="term" value="F:ribosome binding"/>
    <property type="evidence" value="ECO:0007669"/>
    <property type="project" value="TreeGrafter"/>
</dbReference>
<dbReference type="Gene3D" id="3.40.50.300">
    <property type="entry name" value="P-loop containing nucleotide triphosphate hydrolases"/>
    <property type="match status" value="1"/>
</dbReference>
<reference evidence="9" key="1">
    <citation type="submission" date="2025-08" db="UniProtKB">
        <authorList>
            <consortium name="RefSeq"/>
        </authorList>
    </citation>
    <scope>IDENTIFICATION</scope>
    <source>
        <strain evidence="9">14028-0561.14</strain>
        <tissue evidence="9">Whole fly</tissue>
    </source>
</reference>
<dbReference type="OrthoDB" id="10268034at2759"/>
<dbReference type="InterPro" id="IPR006073">
    <property type="entry name" value="GTP-bd"/>
</dbReference>
<evidence type="ECO:0000256" key="5">
    <source>
        <dbReference type="SAM" id="Coils"/>
    </source>
</evidence>
<dbReference type="FunFam" id="3.40.50.11060:FF:000004">
    <property type="entry name" value="AGAP003969-PA"/>
    <property type="match status" value="1"/>
</dbReference>
<dbReference type="Proteomes" id="UP001652661">
    <property type="component" value="Chromosome 3R"/>
</dbReference>
<dbReference type="SUPFAM" id="SSF52540">
    <property type="entry name" value="P-loop containing nucleoside triphosphate hydrolases"/>
    <property type="match status" value="1"/>
</dbReference>
<keyword evidence="4" id="KW-0342">GTP-binding</keyword>
<protein>
    <submittedName>
        <fullName evidence="9">GTP-binding protein 6</fullName>
    </submittedName>
</protein>
<organism evidence="8 9">
    <name type="scientific">Drosophila kikkawai</name>
    <name type="common">Fruit fly</name>
    <dbReference type="NCBI Taxonomy" id="30033"/>
    <lineage>
        <taxon>Eukaryota</taxon>
        <taxon>Metazoa</taxon>
        <taxon>Ecdysozoa</taxon>
        <taxon>Arthropoda</taxon>
        <taxon>Hexapoda</taxon>
        <taxon>Insecta</taxon>
        <taxon>Pterygota</taxon>
        <taxon>Neoptera</taxon>
        <taxon>Endopterygota</taxon>
        <taxon>Diptera</taxon>
        <taxon>Brachycera</taxon>
        <taxon>Muscomorpha</taxon>
        <taxon>Ephydroidea</taxon>
        <taxon>Drosophilidae</taxon>
        <taxon>Drosophila</taxon>
        <taxon>Sophophora</taxon>
    </lineage>
</organism>
<dbReference type="GeneID" id="108081247"/>
<dbReference type="InterPro" id="IPR027417">
    <property type="entry name" value="P-loop_NTPase"/>
</dbReference>
<dbReference type="RefSeq" id="XP_017031820.1">
    <property type="nucleotide sequence ID" value="XM_017176331.3"/>
</dbReference>
<evidence type="ECO:0000256" key="3">
    <source>
        <dbReference type="ARBA" id="ARBA00022842"/>
    </source>
</evidence>
<gene>
    <name evidence="9" type="primary">LOC108081247</name>
</gene>
<dbReference type="Pfam" id="PF13167">
    <property type="entry name" value="GTP-bdg_N"/>
    <property type="match status" value="1"/>
</dbReference>
<feature type="region of interest" description="Disordered" evidence="6">
    <location>
        <begin position="49"/>
        <end position="69"/>
    </location>
</feature>
<evidence type="ECO:0000313" key="8">
    <source>
        <dbReference type="Proteomes" id="UP001652661"/>
    </source>
</evidence>
<evidence type="ECO:0000313" key="9">
    <source>
        <dbReference type="RefSeq" id="XP_017031820.1"/>
    </source>
</evidence>
<dbReference type="InterPro" id="IPR025121">
    <property type="entry name" value="GTPase_HflX_N"/>
</dbReference>
<dbReference type="InterPro" id="IPR030394">
    <property type="entry name" value="G_HFLX_dom"/>
</dbReference>
<feature type="coiled-coil region" evidence="5">
    <location>
        <begin position="259"/>
        <end position="291"/>
    </location>
</feature>
<evidence type="ECO:0000256" key="2">
    <source>
        <dbReference type="ARBA" id="ARBA00022741"/>
    </source>
</evidence>
<dbReference type="CDD" id="cd01878">
    <property type="entry name" value="HflX"/>
    <property type="match status" value="1"/>
</dbReference>
<dbReference type="FunFam" id="3.40.50.300:FF:000886">
    <property type="entry name" value="Putative GTP-binding protein 6"/>
    <property type="match status" value="1"/>
</dbReference>
<dbReference type="Gene3D" id="3.40.50.11060">
    <property type="entry name" value="GTPase HflX, N-terminal domain"/>
    <property type="match status" value="1"/>
</dbReference>
<dbReference type="GO" id="GO:0005737">
    <property type="term" value="C:cytoplasm"/>
    <property type="evidence" value="ECO:0007669"/>
    <property type="project" value="TreeGrafter"/>
</dbReference>
<dbReference type="InterPro" id="IPR016496">
    <property type="entry name" value="GTPase_HflX"/>
</dbReference>
<keyword evidence="8" id="KW-1185">Reference proteome</keyword>
<keyword evidence="3" id="KW-0460">Magnesium</keyword>
<evidence type="ECO:0000256" key="6">
    <source>
        <dbReference type="SAM" id="MobiDB-lite"/>
    </source>
</evidence>
<keyword evidence="5" id="KW-0175">Coiled coil</keyword>
<sequence>MSSLRAWMRLARSLPLPRTMAAMPCRFKYTQHQGVKGIRNRKSFYEAQMQAGQGDEEEGDMEQKEQGSPELTDMRFLDDRAYDEVAGGAMRITRDTASSQQVLILQPYVKWAAKRQNSPNSDVRPEDQLAEASALVHSLPNWQVAKALKVPLESLEKKTLFGSGKLMELKALVADLRQERHLTCLFVSKGTLSFAQKRFLEAEFRLPVMDRYSVVIQILRLHATSAEARLQVAMAELPYIWAQAKDASVTQTRRQGYALTDLQKEILRTRERKLRAELDRVRRQRQLLRQKRKQQNYPIVAVVGYTNAGKTSLIKALTVEDALQPRNQLFATLDVTAHAGCLPCNLEVIYMDTVGFMSDLPTGLFECFVATLEDAMLADVIVHVQDLSHPCHAAQRSHVEATLRSLAFNVAGGDSTASQLPPIIDVYNKCDLVSSIPEAASDAAAVHRISARSQTGLEHLLEDIEQQILTSTGRRKLQMRVPNGGPEMAWLYKNAAVVETIADEENPERLMMHVVISQRTLDQFKREFLR</sequence>
<evidence type="ECO:0000256" key="1">
    <source>
        <dbReference type="ARBA" id="ARBA00022723"/>
    </source>
</evidence>
<dbReference type="PANTHER" id="PTHR10229">
    <property type="entry name" value="GTP-BINDING PROTEIN HFLX"/>
    <property type="match status" value="1"/>
</dbReference>
<dbReference type="PANTHER" id="PTHR10229:SF0">
    <property type="entry name" value="GTP-BINDING PROTEIN 6-RELATED"/>
    <property type="match status" value="1"/>
</dbReference>
<dbReference type="GO" id="GO:0005525">
    <property type="term" value="F:GTP binding"/>
    <property type="evidence" value="ECO:0007669"/>
    <property type="project" value="UniProtKB-KW"/>
</dbReference>